<dbReference type="PROSITE" id="PS51808">
    <property type="entry name" value="CHCH"/>
    <property type="match status" value="1"/>
</dbReference>
<dbReference type="SUPFAM" id="SSF47694">
    <property type="entry name" value="Cytochrome c oxidase subunit h"/>
    <property type="match status" value="1"/>
</dbReference>
<feature type="disulfide bond" evidence="5">
    <location>
        <begin position="28"/>
        <end position="60"/>
    </location>
</feature>
<dbReference type="Gene3D" id="1.10.10.140">
    <property type="entry name" value="Cytochrome c oxidase, subunit VIb"/>
    <property type="match status" value="1"/>
</dbReference>
<dbReference type="GO" id="GO:0045277">
    <property type="term" value="C:respiratory chain complex IV"/>
    <property type="evidence" value="ECO:0007669"/>
    <property type="project" value="InterPro"/>
</dbReference>
<keyword evidence="2 4" id="KW-0496">Mitochondrion</keyword>
<dbReference type="GO" id="GO:0005739">
    <property type="term" value="C:mitochondrion"/>
    <property type="evidence" value="ECO:0007669"/>
    <property type="project" value="UniProtKB-SubCell"/>
</dbReference>
<dbReference type="InterPro" id="IPR036549">
    <property type="entry name" value="CX6/COA6-like_sf"/>
</dbReference>
<evidence type="ECO:0000256" key="1">
    <source>
        <dbReference type="ARBA" id="ARBA00004173"/>
    </source>
</evidence>
<comment type="similarity">
    <text evidence="4">Belongs to the cytochrome c oxidase subunit 6B.</text>
</comment>
<gene>
    <name evidence="6" type="ORF">GHT06_022229</name>
</gene>
<comment type="caution">
    <text evidence="6">The sequence shown here is derived from an EMBL/GenBank/DDBJ whole genome shotgun (WGS) entry which is preliminary data.</text>
</comment>
<organism evidence="6 7">
    <name type="scientific">Daphnia sinensis</name>
    <dbReference type="NCBI Taxonomy" id="1820382"/>
    <lineage>
        <taxon>Eukaryota</taxon>
        <taxon>Metazoa</taxon>
        <taxon>Ecdysozoa</taxon>
        <taxon>Arthropoda</taxon>
        <taxon>Crustacea</taxon>
        <taxon>Branchiopoda</taxon>
        <taxon>Diplostraca</taxon>
        <taxon>Cladocera</taxon>
        <taxon>Anomopoda</taxon>
        <taxon>Daphniidae</taxon>
        <taxon>Daphnia</taxon>
        <taxon>Daphnia similis group</taxon>
    </lineage>
</organism>
<feature type="disulfide bond" evidence="5">
    <location>
        <begin position="38"/>
        <end position="49"/>
    </location>
</feature>
<comment type="subcellular location">
    <subcellularLocation>
        <location evidence="1">Mitochondrion</location>
    </subcellularLocation>
</comment>
<accession>A0AAD5PNH5</accession>
<dbReference type="InterPro" id="IPR048280">
    <property type="entry name" value="COX6B-like"/>
</dbReference>
<evidence type="ECO:0000256" key="4">
    <source>
        <dbReference type="PIRNR" id="PIRNR000278"/>
    </source>
</evidence>
<reference evidence="6 7" key="1">
    <citation type="submission" date="2022-05" db="EMBL/GenBank/DDBJ databases">
        <title>A multi-omics perspective on studying reproductive biology in Daphnia sinensis.</title>
        <authorList>
            <person name="Jia J."/>
        </authorList>
    </citation>
    <scope>NUCLEOTIDE SEQUENCE [LARGE SCALE GENOMIC DNA]</scope>
    <source>
        <strain evidence="6 7">WSL</strain>
    </source>
</reference>
<proteinExistence type="inferred from homology"/>
<dbReference type="InterPro" id="IPR003213">
    <property type="entry name" value="Cyt_c_oxidase_su6B"/>
</dbReference>
<dbReference type="FunFam" id="1.10.10.140:FF:000001">
    <property type="entry name" value="Cytochrome c oxidase subunit 6B1"/>
    <property type="match status" value="1"/>
</dbReference>
<evidence type="ECO:0000313" key="6">
    <source>
        <dbReference type="EMBL" id="KAI9551893.1"/>
    </source>
</evidence>
<comment type="function">
    <text evidence="4">Component of the cytochrome c oxidase, the last enzyme in the mitochondrial electron transport chain which drives oxidative phosphorylation.</text>
</comment>
<dbReference type="PANTHER" id="PTHR11387">
    <property type="entry name" value="CYTOCHROME C OXIDASE SUBUNIT 6B"/>
    <property type="match status" value="1"/>
</dbReference>
<evidence type="ECO:0000256" key="2">
    <source>
        <dbReference type="ARBA" id="ARBA00023128"/>
    </source>
</evidence>
<dbReference type="CDD" id="cd00926">
    <property type="entry name" value="Cyt_c_Oxidase_VIb"/>
    <property type="match status" value="1"/>
</dbReference>
<name>A0AAD5PNH5_9CRUS</name>
<evidence type="ECO:0000256" key="3">
    <source>
        <dbReference type="ARBA" id="ARBA00023157"/>
    </source>
</evidence>
<dbReference type="PIRSF" id="PIRSF000278">
    <property type="entry name" value="Cyt_c_oxidase_6B"/>
    <property type="match status" value="1"/>
</dbReference>
<sequence>MSAIMSSEELVTAPVDPRFPNQNQTRYCWQSFVDFHRCQKIKGEDYTPCQYFQKVYKSVCPNSWIDKWNTQLEQGSFPKKI</sequence>
<evidence type="ECO:0000256" key="5">
    <source>
        <dbReference type="PIRSR" id="PIRSR000278-1"/>
    </source>
</evidence>
<evidence type="ECO:0000313" key="7">
    <source>
        <dbReference type="Proteomes" id="UP000820818"/>
    </source>
</evidence>
<dbReference type="AlphaFoldDB" id="A0AAD5PNH5"/>
<keyword evidence="3 5" id="KW-1015">Disulfide bond</keyword>
<dbReference type="EMBL" id="WJBH02000010">
    <property type="protein sequence ID" value="KAI9551893.1"/>
    <property type="molecule type" value="Genomic_DNA"/>
</dbReference>
<protein>
    <recommendedName>
        <fullName evidence="4">Cytochrome c oxidase subunit</fullName>
    </recommendedName>
</protein>
<dbReference type="Pfam" id="PF02297">
    <property type="entry name" value="COX6B"/>
    <property type="match status" value="1"/>
</dbReference>
<keyword evidence="7" id="KW-1185">Reference proteome</keyword>
<dbReference type="Proteomes" id="UP000820818">
    <property type="component" value="Linkage Group LG10"/>
</dbReference>